<gene>
    <name evidence="6" type="primary">LOC100690727</name>
</gene>
<feature type="region of interest" description="Disordered" evidence="5">
    <location>
        <begin position="339"/>
        <end position="385"/>
    </location>
</feature>
<name>A0A669CXS1_ORENI</name>
<evidence type="ECO:0000313" key="7">
    <source>
        <dbReference type="Proteomes" id="UP000005207"/>
    </source>
</evidence>
<dbReference type="GO" id="GO:0005634">
    <property type="term" value="C:nucleus"/>
    <property type="evidence" value="ECO:0007669"/>
    <property type="project" value="UniProtKB-SubCell"/>
</dbReference>
<evidence type="ECO:0000313" key="6">
    <source>
        <dbReference type="Ensembl" id="ENSONIP00000053178.1"/>
    </source>
</evidence>
<keyword evidence="7" id="KW-1185">Reference proteome</keyword>
<evidence type="ECO:0000256" key="5">
    <source>
        <dbReference type="SAM" id="MobiDB-lite"/>
    </source>
</evidence>
<accession>A0A669CXS1</accession>
<feature type="compositionally biased region" description="Basic and acidic residues" evidence="5">
    <location>
        <begin position="249"/>
        <end position="258"/>
    </location>
</feature>
<protein>
    <submittedName>
        <fullName evidence="6">Ribosomal RNA processing protein 1 homolog A</fullName>
    </submittedName>
</protein>
<proteinExistence type="inferred from homology"/>
<evidence type="ECO:0000256" key="2">
    <source>
        <dbReference type="ARBA" id="ARBA00006374"/>
    </source>
</evidence>
<feature type="compositionally biased region" description="Acidic residues" evidence="5">
    <location>
        <begin position="340"/>
        <end position="353"/>
    </location>
</feature>
<dbReference type="GO" id="GO:0030688">
    <property type="term" value="C:preribosome, small subunit precursor"/>
    <property type="evidence" value="ECO:0007669"/>
    <property type="project" value="InterPro"/>
</dbReference>
<dbReference type="PANTHER" id="PTHR13026">
    <property type="entry name" value="NNP-1 PROTEIN NOVEL NUCLEAR PROTEIN 1 NOP52"/>
    <property type="match status" value="1"/>
</dbReference>
<feature type="region of interest" description="Disordered" evidence="5">
    <location>
        <begin position="229"/>
        <end position="290"/>
    </location>
</feature>
<sequence>MADQQAEVQLAQRLASNEKPVRTRAMKKLRKYVSLRSQKGEFSGEELLKLWKGLFYCLWMQDKPLLQEELSRKISTLIHSFTSTQQQLSYLRSFLQTMKREWTGIDRLRMDKFFQLVRFVFRQTFEVLRRRSWDSSAVSQFLELLTAQLLQSDAAAPSGLQLHVLDLYLTELAAVGAAEVTQADGSAVCNKLLPPRSRTLLSGICSSVFSAIIDQAPFAIDDLMKEVRASEDSDSGQASEGDEEEEGEEKTMKMEAGRKQLNGNKDDDDDDEFLHLENLDSDSPRDEDVGPVLQFDYSALADKLLEVSGRSGVPAANRERLYKIIKTLRDLSEGVFPQDEYPEEVSTDEDDDMFGSRKRMKKRRRHLEEEEPAAKKGESRKTEDELHLCCRWSADLRLTGARLL</sequence>
<keyword evidence="4" id="KW-0539">Nucleus</keyword>
<evidence type="ECO:0000256" key="4">
    <source>
        <dbReference type="ARBA" id="ARBA00023242"/>
    </source>
</evidence>
<evidence type="ECO:0000256" key="1">
    <source>
        <dbReference type="ARBA" id="ARBA00004123"/>
    </source>
</evidence>
<dbReference type="PANTHER" id="PTHR13026:SF0">
    <property type="entry name" value="RIBOSOMAL RNA PROCESSING 1B"/>
    <property type="match status" value="1"/>
</dbReference>
<dbReference type="Proteomes" id="UP000005207">
    <property type="component" value="Unplaced"/>
</dbReference>
<feature type="compositionally biased region" description="Basic and acidic residues" evidence="5">
    <location>
        <begin position="273"/>
        <end position="288"/>
    </location>
</feature>
<evidence type="ECO:0000256" key="3">
    <source>
        <dbReference type="ARBA" id="ARBA00022552"/>
    </source>
</evidence>
<reference evidence="6" key="2">
    <citation type="submission" date="2025-09" db="UniProtKB">
        <authorList>
            <consortium name="Ensembl"/>
        </authorList>
    </citation>
    <scope>IDENTIFICATION</scope>
</reference>
<dbReference type="AlphaFoldDB" id="A0A669CXS1"/>
<organism evidence="6 7">
    <name type="scientific">Oreochromis niloticus</name>
    <name type="common">Nile tilapia</name>
    <name type="synonym">Tilapia nilotica</name>
    <dbReference type="NCBI Taxonomy" id="8128"/>
    <lineage>
        <taxon>Eukaryota</taxon>
        <taxon>Metazoa</taxon>
        <taxon>Chordata</taxon>
        <taxon>Craniata</taxon>
        <taxon>Vertebrata</taxon>
        <taxon>Euteleostomi</taxon>
        <taxon>Actinopterygii</taxon>
        <taxon>Neopterygii</taxon>
        <taxon>Teleostei</taxon>
        <taxon>Neoteleostei</taxon>
        <taxon>Acanthomorphata</taxon>
        <taxon>Ovalentaria</taxon>
        <taxon>Cichlomorphae</taxon>
        <taxon>Cichliformes</taxon>
        <taxon>Cichlidae</taxon>
        <taxon>African cichlids</taxon>
        <taxon>Pseudocrenilabrinae</taxon>
        <taxon>Oreochromini</taxon>
        <taxon>Oreochromis</taxon>
    </lineage>
</organism>
<dbReference type="Ensembl" id="ENSONIT00000075832.1">
    <property type="protein sequence ID" value="ENSONIP00000053178.1"/>
    <property type="gene ID" value="ENSONIG00000004264.2"/>
</dbReference>
<feature type="compositionally biased region" description="Basic residues" evidence="5">
    <location>
        <begin position="356"/>
        <end position="365"/>
    </location>
</feature>
<keyword evidence="3" id="KW-0698">rRNA processing</keyword>
<dbReference type="InterPro" id="IPR010301">
    <property type="entry name" value="RRP1"/>
</dbReference>
<feature type="compositionally biased region" description="Basic and acidic residues" evidence="5">
    <location>
        <begin position="366"/>
        <end position="385"/>
    </location>
</feature>
<dbReference type="GeneTree" id="ENSGT00390000011821"/>
<comment type="subcellular location">
    <subcellularLocation>
        <location evidence="1">Nucleus</location>
    </subcellularLocation>
</comment>
<comment type="similarity">
    <text evidence="2">Belongs to the RRP1 family.</text>
</comment>
<reference evidence="6" key="1">
    <citation type="submission" date="2025-08" db="UniProtKB">
        <authorList>
            <consortium name="Ensembl"/>
        </authorList>
    </citation>
    <scope>IDENTIFICATION</scope>
</reference>
<dbReference type="Pfam" id="PF05997">
    <property type="entry name" value="Nop52"/>
    <property type="match status" value="1"/>
</dbReference>
<dbReference type="GO" id="GO:0006364">
    <property type="term" value="P:rRNA processing"/>
    <property type="evidence" value="ECO:0007669"/>
    <property type="project" value="UniProtKB-KW"/>
</dbReference>